<dbReference type="EMBL" id="JAIWOZ010000003">
    <property type="protein sequence ID" value="KAH6607451.1"/>
    <property type="molecule type" value="Genomic_DNA"/>
</dbReference>
<reference evidence="1" key="1">
    <citation type="submission" date="2021-08" db="EMBL/GenBank/DDBJ databases">
        <title>Chromosome-Level Trichoderma cornu-damae using Hi-C Data.</title>
        <authorList>
            <person name="Kim C.S."/>
        </authorList>
    </citation>
    <scope>NUCLEOTIDE SEQUENCE</scope>
    <source>
        <strain evidence="1">KA19-0412C</strain>
    </source>
</reference>
<dbReference type="Proteomes" id="UP000827724">
    <property type="component" value="Unassembled WGS sequence"/>
</dbReference>
<dbReference type="OrthoDB" id="4899514at2759"/>
<gene>
    <name evidence="1" type="ORF">Trco_003764</name>
</gene>
<proteinExistence type="predicted"/>
<organism evidence="1 2">
    <name type="scientific">Trichoderma cornu-damae</name>
    <dbReference type="NCBI Taxonomy" id="654480"/>
    <lineage>
        <taxon>Eukaryota</taxon>
        <taxon>Fungi</taxon>
        <taxon>Dikarya</taxon>
        <taxon>Ascomycota</taxon>
        <taxon>Pezizomycotina</taxon>
        <taxon>Sordariomycetes</taxon>
        <taxon>Hypocreomycetidae</taxon>
        <taxon>Hypocreales</taxon>
        <taxon>Hypocreaceae</taxon>
        <taxon>Trichoderma</taxon>
    </lineage>
</organism>
<evidence type="ECO:0000313" key="1">
    <source>
        <dbReference type="EMBL" id="KAH6607451.1"/>
    </source>
</evidence>
<dbReference type="AlphaFoldDB" id="A0A9P8QJC7"/>
<accession>A0A9P8QJC7</accession>
<keyword evidence="2" id="KW-1185">Reference proteome</keyword>
<name>A0A9P8QJC7_9HYPO</name>
<sequence length="172" mass="19162">MTSATLYNIEQLEVQKKKVEGLAALGSPPQIHCTGLLIHHGNGVIETLGVWDGSREMESLVIYNAKTDGPLAGLVFLLSHGGRLDDRPSIAYHVIDIIAKLVQKEGVVNPDETDHTDLILRGGKVVEFEISHDQPPIIWCFTEWIDHIGTSTNEMKSVNMKRNQTCRLKQIR</sequence>
<comment type="caution">
    <text evidence="1">The sequence shown here is derived from an EMBL/GenBank/DDBJ whole genome shotgun (WGS) entry which is preliminary data.</text>
</comment>
<protein>
    <submittedName>
        <fullName evidence="1">Uncharacterized protein</fullName>
    </submittedName>
</protein>
<evidence type="ECO:0000313" key="2">
    <source>
        <dbReference type="Proteomes" id="UP000827724"/>
    </source>
</evidence>